<dbReference type="SUPFAM" id="SSF53697">
    <property type="entry name" value="SIS domain"/>
    <property type="match status" value="1"/>
</dbReference>
<dbReference type="RefSeq" id="WP_254166630.1">
    <property type="nucleotide sequence ID" value="NZ_JANAFB010000019.1"/>
</dbReference>
<dbReference type="InterPro" id="IPR000281">
    <property type="entry name" value="HTH_RpiR"/>
</dbReference>
<evidence type="ECO:0000313" key="3">
    <source>
        <dbReference type="Proteomes" id="UP001139502"/>
    </source>
</evidence>
<dbReference type="PANTHER" id="PTHR30514">
    <property type="entry name" value="GLUCOKINASE"/>
    <property type="match status" value="1"/>
</dbReference>
<dbReference type="GO" id="GO:0003700">
    <property type="term" value="F:DNA-binding transcription factor activity"/>
    <property type="evidence" value="ECO:0007669"/>
    <property type="project" value="InterPro"/>
</dbReference>
<dbReference type="SUPFAM" id="SSF46689">
    <property type="entry name" value="Homeodomain-like"/>
    <property type="match status" value="1"/>
</dbReference>
<gene>
    <name evidence="2" type="ORF">NBM05_08885</name>
</gene>
<dbReference type="EMBL" id="JANAFB010000019">
    <property type="protein sequence ID" value="MCP3426116.1"/>
    <property type="molecule type" value="Genomic_DNA"/>
</dbReference>
<evidence type="ECO:0000313" key="2">
    <source>
        <dbReference type="EMBL" id="MCP3426116.1"/>
    </source>
</evidence>
<protein>
    <submittedName>
        <fullName evidence="2">MurR/RpiR family transcriptional regulator</fullName>
    </submittedName>
</protein>
<accession>A0A9X2KLF9</accession>
<name>A0A9X2KLF9_9MICC</name>
<feature type="domain" description="HTH rpiR-type" evidence="1">
    <location>
        <begin position="4"/>
        <end position="80"/>
    </location>
</feature>
<keyword evidence="3" id="KW-1185">Reference proteome</keyword>
<dbReference type="InterPro" id="IPR009057">
    <property type="entry name" value="Homeodomain-like_sf"/>
</dbReference>
<dbReference type="PROSITE" id="PS51071">
    <property type="entry name" value="HTH_RPIR"/>
    <property type="match status" value="1"/>
</dbReference>
<dbReference type="GO" id="GO:0097367">
    <property type="term" value="F:carbohydrate derivative binding"/>
    <property type="evidence" value="ECO:0007669"/>
    <property type="project" value="InterPro"/>
</dbReference>
<dbReference type="InterPro" id="IPR046348">
    <property type="entry name" value="SIS_dom_sf"/>
</dbReference>
<dbReference type="InterPro" id="IPR047640">
    <property type="entry name" value="RpiR-like"/>
</dbReference>
<dbReference type="Pfam" id="PF01418">
    <property type="entry name" value="HTH_6"/>
    <property type="match status" value="1"/>
</dbReference>
<sequence length="274" mass="30125">MQENSIDTSIRENYDKLGPQERRAADVILDRLDDFAIYSSAEIAELAGVSRPTVSRLYRRLGFASFAEVRNRARSLRGRGVPVYSEGTDGPSGIAAAQEHLRSLNRTVATPEYTTLVEALATAPSVHLIGFRNSYPVAMHLRNQLAQTRNRVDLLPLPGQSLGDRLPFLGPDALVLFIGFRRRPARFERYLDFCVEHELRVALIGDPSARAAGARAGTFLECPIDSPGAFDDYAAPMTLVSLLAHDVLRASGQDGQEHVSLATDAYEVLSELEM</sequence>
<dbReference type="GO" id="GO:0003677">
    <property type="term" value="F:DNA binding"/>
    <property type="evidence" value="ECO:0007669"/>
    <property type="project" value="InterPro"/>
</dbReference>
<dbReference type="Gene3D" id="1.10.10.10">
    <property type="entry name" value="Winged helix-like DNA-binding domain superfamily/Winged helix DNA-binding domain"/>
    <property type="match status" value="1"/>
</dbReference>
<dbReference type="Gene3D" id="3.40.50.10490">
    <property type="entry name" value="Glucose-6-phosphate isomerase like protein, domain 1"/>
    <property type="match status" value="1"/>
</dbReference>
<evidence type="ECO:0000259" key="1">
    <source>
        <dbReference type="PROSITE" id="PS51071"/>
    </source>
</evidence>
<dbReference type="GO" id="GO:1901135">
    <property type="term" value="P:carbohydrate derivative metabolic process"/>
    <property type="evidence" value="ECO:0007669"/>
    <property type="project" value="InterPro"/>
</dbReference>
<dbReference type="Proteomes" id="UP001139502">
    <property type="component" value="Unassembled WGS sequence"/>
</dbReference>
<comment type="caution">
    <text evidence="2">The sequence shown here is derived from an EMBL/GenBank/DDBJ whole genome shotgun (WGS) entry which is preliminary data.</text>
</comment>
<reference evidence="2" key="1">
    <citation type="submission" date="2022-06" db="EMBL/GenBank/DDBJ databases">
        <title>Rothia sp. isolated from sandalwood seedling.</title>
        <authorList>
            <person name="Tuikhar N."/>
            <person name="Kirdat K."/>
            <person name="Thorat V."/>
            <person name="Swetha P."/>
            <person name="Padma S."/>
            <person name="Sundararaj R."/>
            <person name="Yadav A."/>
        </authorList>
    </citation>
    <scope>NUCLEOTIDE SEQUENCE</scope>
    <source>
        <strain evidence="2">AR01</strain>
    </source>
</reference>
<organism evidence="2 3">
    <name type="scientific">Rothia santali</name>
    <dbReference type="NCBI Taxonomy" id="2949643"/>
    <lineage>
        <taxon>Bacteria</taxon>
        <taxon>Bacillati</taxon>
        <taxon>Actinomycetota</taxon>
        <taxon>Actinomycetes</taxon>
        <taxon>Micrococcales</taxon>
        <taxon>Micrococcaceae</taxon>
        <taxon>Rothia</taxon>
    </lineage>
</organism>
<dbReference type="InterPro" id="IPR036388">
    <property type="entry name" value="WH-like_DNA-bd_sf"/>
</dbReference>
<dbReference type="AlphaFoldDB" id="A0A9X2KLF9"/>
<dbReference type="PANTHER" id="PTHR30514:SF18">
    <property type="entry name" value="RPIR-FAMILY TRANSCRIPTIONAL REGULATOR"/>
    <property type="match status" value="1"/>
</dbReference>
<proteinExistence type="predicted"/>